<protein>
    <submittedName>
        <fullName evidence="1">Uncharacterized protein</fullName>
    </submittedName>
</protein>
<dbReference type="EMBL" id="LGTL01000032">
    <property type="protein sequence ID" value="KPA73844.1"/>
    <property type="molecule type" value="Genomic_DNA"/>
</dbReference>
<proteinExistence type="predicted"/>
<gene>
    <name evidence="1" type="ORF">ABB37_09484</name>
</gene>
<dbReference type="OrthoDB" id="10391820at2759"/>
<dbReference type="VEuPathDB" id="TriTrypDB:LpyrH10_32_0170"/>
<sequence length="293" mass="32053">MSPSLDSIRSRQTNTLLELRPIVQDLEEAIRDALISWKQFAKALENVAQLYDQYASFIPTAGNAGEVGLDASLGVTAEIVKACKTLKQTTNLWSQSDEVVDLRAQLYAEWCVWRRTERRLAKVVDVAVERRQQTQKLRDMQKSVEALARKKSTPEVDRAVKSLQCEMKTAEDSVKSKDVAIASDFKAVLKKSLLREGGGAAKTGYALRNAGRGLMKAFEGFSNMAAVSAATPAISRTPVMGVPLEIDFRASQRAQPATPASTEAEYGHGFPYALSESPLNVISFGARRISIAA</sequence>
<dbReference type="AlphaFoldDB" id="A0A0N0VCU0"/>
<accession>A0A0N0VCU0</accession>
<evidence type="ECO:0000313" key="1">
    <source>
        <dbReference type="EMBL" id="KPA73844.1"/>
    </source>
</evidence>
<dbReference type="RefSeq" id="XP_015652283.1">
    <property type="nucleotide sequence ID" value="XM_015808963.1"/>
</dbReference>
<evidence type="ECO:0000313" key="2">
    <source>
        <dbReference type="Proteomes" id="UP000037923"/>
    </source>
</evidence>
<keyword evidence="2" id="KW-1185">Reference proteome</keyword>
<comment type="caution">
    <text evidence="1">The sequence shown here is derived from an EMBL/GenBank/DDBJ whole genome shotgun (WGS) entry which is preliminary data.</text>
</comment>
<dbReference type="GeneID" id="26909767"/>
<name>A0A0N0VCU0_LEPPY</name>
<organism evidence="1 2">
    <name type="scientific">Leptomonas pyrrhocoris</name>
    <name type="common">Firebug parasite</name>
    <dbReference type="NCBI Taxonomy" id="157538"/>
    <lineage>
        <taxon>Eukaryota</taxon>
        <taxon>Discoba</taxon>
        <taxon>Euglenozoa</taxon>
        <taxon>Kinetoplastea</taxon>
        <taxon>Metakinetoplastina</taxon>
        <taxon>Trypanosomatida</taxon>
        <taxon>Trypanosomatidae</taxon>
        <taxon>Leishmaniinae</taxon>
        <taxon>Leptomonas</taxon>
    </lineage>
</organism>
<reference evidence="1 2" key="1">
    <citation type="submission" date="2015-07" db="EMBL/GenBank/DDBJ databases">
        <title>High-quality genome of monoxenous trypanosomatid Leptomonas pyrrhocoris.</title>
        <authorList>
            <person name="Flegontov P."/>
            <person name="Butenko A."/>
            <person name="Firsov S."/>
            <person name="Vlcek C."/>
            <person name="Logacheva M.D."/>
            <person name="Field M."/>
            <person name="Filatov D."/>
            <person name="Flegontova O."/>
            <person name="Gerasimov E."/>
            <person name="Jackson A.P."/>
            <person name="Kelly S."/>
            <person name="Opperdoes F."/>
            <person name="O'Reilly A."/>
            <person name="Votypka J."/>
            <person name="Yurchenko V."/>
            <person name="Lukes J."/>
        </authorList>
    </citation>
    <scope>NUCLEOTIDE SEQUENCE [LARGE SCALE GENOMIC DNA]</scope>
    <source>
        <strain evidence="1">H10</strain>
    </source>
</reference>
<dbReference type="OMA" id="YDQYASF"/>
<dbReference type="Proteomes" id="UP000037923">
    <property type="component" value="Unassembled WGS sequence"/>
</dbReference>